<dbReference type="InterPro" id="IPR007434">
    <property type="entry name" value="FemAB-like"/>
</dbReference>
<dbReference type="EMBL" id="JAPKNK010000002">
    <property type="protein sequence ID" value="MCX5569153.1"/>
    <property type="molecule type" value="Genomic_DNA"/>
</dbReference>
<proteinExistence type="predicted"/>
<gene>
    <name evidence="1" type="ORF">OSH07_08095</name>
</gene>
<dbReference type="PANTHER" id="PTHR47017">
    <property type="entry name" value="ACYL-COA"/>
    <property type="match status" value="1"/>
</dbReference>
<evidence type="ECO:0000313" key="1">
    <source>
        <dbReference type="EMBL" id="MCX5569153.1"/>
    </source>
</evidence>
<dbReference type="Pfam" id="PF04339">
    <property type="entry name" value="FemAB_like"/>
    <property type="match status" value="1"/>
</dbReference>
<organism evidence="1 2">
    <name type="scientific">Kaistia nematophila</name>
    <dbReference type="NCBI Taxonomy" id="2994654"/>
    <lineage>
        <taxon>Bacteria</taxon>
        <taxon>Pseudomonadati</taxon>
        <taxon>Pseudomonadota</taxon>
        <taxon>Alphaproteobacteria</taxon>
        <taxon>Hyphomicrobiales</taxon>
        <taxon>Kaistiaceae</taxon>
        <taxon>Kaistia</taxon>
    </lineage>
</organism>
<evidence type="ECO:0000313" key="2">
    <source>
        <dbReference type="Proteomes" id="UP001144805"/>
    </source>
</evidence>
<comment type="caution">
    <text evidence="1">The sequence shown here is derived from an EMBL/GenBank/DDBJ whole genome shotgun (WGS) entry which is preliminary data.</text>
</comment>
<dbReference type="SUPFAM" id="SSF55729">
    <property type="entry name" value="Acyl-CoA N-acyltransferases (Nat)"/>
    <property type="match status" value="1"/>
</dbReference>
<sequence length="424" mass="47462">MTASTDARLSVLSSLAEFDRQQWDACANPGWPSARPFGADPSAFLKAYHRRAVSGPEAGALESKSQRPAYNPFISYDFLHALEESGSATGRTGWQARHLVLDGEDGKPVGIVPCYQKPHSMGEYVFDQGWADAYERAGGNYYPKLQVSVPFTPATGRRLLTRADAPPAARELLVAGLLELCRQLRTSSIHATFLEEPDADLFDDSGFLARMDQQFHFINEGYRDFEDFLAALASRKRKTIRRERREALAGGITVEHLTGAAITEADWDVFFSFYMDTGSRKWGRPYLNRRFFSLLGERMADRVLLILARRDGIPIAGALNLIGSDALYGRYWGASEDVPFLHFEICYHQAVDWAIAHSLPRVEAGAQGDHKLARGYRPIVTRSAHFIADRGLRRAVADYLSREREAVAADHEFLDEHTPFKADT</sequence>
<protein>
    <submittedName>
        <fullName evidence="1">GNAT family N-acetyltransferase</fullName>
    </submittedName>
</protein>
<reference evidence="1" key="1">
    <citation type="submission" date="2022-11" db="EMBL/GenBank/DDBJ databases">
        <title>Biodiversity and phylogenetic relationships of bacteria.</title>
        <authorList>
            <person name="Machado R.A.R."/>
            <person name="Bhat A."/>
            <person name="Loulou A."/>
            <person name="Kallel S."/>
        </authorList>
    </citation>
    <scope>NUCLEOTIDE SEQUENCE</scope>
    <source>
        <strain evidence="1">K-TC2</strain>
    </source>
</reference>
<dbReference type="AlphaFoldDB" id="A0A9X3E153"/>
<dbReference type="PANTHER" id="PTHR47017:SF1">
    <property type="entry name" value="ACYL-COA"/>
    <property type="match status" value="1"/>
</dbReference>
<dbReference type="Gene3D" id="3.40.630.30">
    <property type="match status" value="1"/>
</dbReference>
<name>A0A9X3E153_9HYPH</name>
<dbReference type="Proteomes" id="UP001144805">
    <property type="component" value="Unassembled WGS sequence"/>
</dbReference>
<dbReference type="InterPro" id="IPR016181">
    <property type="entry name" value="Acyl_CoA_acyltransferase"/>
</dbReference>
<accession>A0A9X3E153</accession>
<dbReference type="RefSeq" id="WP_266338103.1">
    <property type="nucleotide sequence ID" value="NZ_JAPKNK010000002.1"/>
</dbReference>
<keyword evidence="2" id="KW-1185">Reference proteome</keyword>